<evidence type="ECO:0000256" key="5">
    <source>
        <dbReference type="PROSITE-ProRule" id="PRU00325"/>
    </source>
</evidence>
<dbReference type="InterPro" id="IPR006564">
    <property type="entry name" value="Znf_PMZ"/>
</dbReference>
<feature type="domain" description="SWIM-type" evidence="7">
    <location>
        <begin position="120"/>
        <end position="152"/>
    </location>
</feature>
<keyword evidence="2 6" id="KW-0479">Metal-binding</keyword>
<keyword evidence="3 5" id="KW-0863">Zinc-finger</keyword>
<dbReference type="EMBL" id="JANJYI010000004">
    <property type="protein sequence ID" value="KAK2653381.1"/>
    <property type="molecule type" value="Genomic_DNA"/>
</dbReference>
<evidence type="ECO:0000256" key="3">
    <source>
        <dbReference type="ARBA" id="ARBA00022771"/>
    </source>
</evidence>
<evidence type="ECO:0000256" key="6">
    <source>
        <dbReference type="RuleBase" id="RU367018"/>
    </source>
</evidence>
<evidence type="ECO:0000313" key="8">
    <source>
        <dbReference type="EMBL" id="KAK2653381.1"/>
    </source>
</evidence>
<evidence type="ECO:0000259" key="7">
    <source>
        <dbReference type="PROSITE" id="PS50966"/>
    </source>
</evidence>
<accession>A0AAE0CJF5</accession>
<name>A0AAE0CJF5_9ROSI</name>
<keyword evidence="4 6" id="KW-0862">Zinc</keyword>
<evidence type="ECO:0000313" key="9">
    <source>
        <dbReference type="Proteomes" id="UP001280121"/>
    </source>
</evidence>
<dbReference type="InterPro" id="IPR031052">
    <property type="entry name" value="FHY3/FAR1"/>
</dbReference>
<comment type="subcellular location">
    <subcellularLocation>
        <location evidence="6">Nucleus</location>
    </subcellularLocation>
</comment>
<evidence type="ECO:0000256" key="1">
    <source>
        <dbReference type="ARBA" id="ARBA00005889"/>
    </source>
</evidence>
<proteinExistence type="inferred from homology"/>
<dbReference type="SMART" id="SM00575">
    <property type="entry name" value="ZnF_PMZ"/>
    <property type="match status" value="1"/>
</dbReference>
<comment type="caution">
    <text evidence="8">The sequence shown here is derived from an EMBL/GenBank/DDBJ whole genome shotgun (WGS) entry which is preliminary data.</text>
</comment>
<organism evidence="8 9">
    <name type="scientific">Dipteronia dyeriana</name>
    <dbReference type="NCBI Taxonomy" id="168575"/>
    <lineage>
        <taxon>Eukaryota</taxon>
        <taxon>Viridiplantae</taxon>
        <taxon>Streptophyta</taxon>
        <taxon>Embryophyta</taxon>
        <taxon>Tracheophyta</taxon>
        <taxon>Spermatophyta</taxon>
        <taxon>Magnoliopsida</taxon>
        <taxon>eudicotyledons</taxon>
        <taxon>Gunneridae</taxon>
        <taxon>Pentapetalae</taxon>
        <taxon>rosids</taxon>
        <taxon>malvids</taxon>
        <taxon>Sapindales</taxon>
        <taxon>Sapindaceae</taxon>
        <taxon>Hippocastanoideae</taxon>
        <taxon>Acereae</taxon>
        <taxon>Dipteronia</taxon>
    </lineage>
</organism>
<dbReference type="GO" id="GO:0005634">
    <property type="term" value="C:nucleus"/>
    <property type="evidence" value="ECO:0007669"/>
    <property type="project" value="UniProtKB-SubCell"/>
</dbReference>
<dbReference type="Proteomes" id="UP001280121">
    <property type="component" value="Unassembled WGS sequence"/>
</dbReference>
<dbReference type="InterPro" id="IPR007527">
    <property type="entry name" value="Znf_SWIM"/>
</dbReference>
<keyword evidence="6" id="KW-0539">Nucleus</keyword>
<keyword evidence="9" id="KW-1185">Reference proteome</keyword>
<dbReference type="PANTHER" id="PTHR31669:SF283">
    <property type="entry name" value="PROTEIN FAR1-RELATED SEQUENCE"/>
    <property type="match status" value="1"/>
</dbReference>
<comment type="similarity">
    <text evidence="1 6">Belongs to the FHY3/FAR1 family.</text>
</comment>
<dbReference type="GO" id="GO:0008270">
    <property type="term" value="F:zinc ion binding"/>
    <property type="evidence" value="ECO:0007669"/>
    <property type="project" value="UniProtKB-UniRule"/>
</dbReference>
<evidence type="ECO:0000256" key="4">
    <source>
        <dbReference type="ARBA" id="ARBA00022833"/>
    </source>
</evidence>
<evidence type="ECO:0000256" key="2">
    <source>
        <dbReference type="ARBA" id="ARBA00022723"/>
    </source>
</evidence>
<dbReference type="Pfam" id="PF04434">
    <property type="entry name" value="SWIM"/>
    <property type="match status" value="1"/>
</dbReference>
<gene>
    <name evidence="8" type="ORF">Ddye_013237</name>
</gene>
<dbReference type="PANTHER" id="PTHR31669">
    <property type="entry name" value="PROTEIN FAR1-RELATED SEQUENCE 10-RELATED"/>
    <property type="match status" value="1"/>
</dbReference>
<dbReference type="GO" id="GO:0006355">
    <property type="term" value="P:regulation of DNA-templated transcription"/>
    <property type="evidence" value="ECO:0007669"/>
    <property type="project" value="UniProtKB-UniRule"/>
</dbReference>
<sequence>MSTTQRSEGMHAFFDGYINSKTTLKQLVEQYENALRDKVEKEKHADFSYLNTQIPCITHYAIEERFKVVYTNEKFREFQQEVTSKLYCEVSLSPNNLLSGDFVVKEYVHFEEDNHRSVDFIVHLNEVNCNCRLFESKGILYRHAIAVLIRHGIFCIPDKYILRRWRKDMKRFHTKVKISYDNWDIKPEGQRFDKMCNSFYEVADLVTNNKEAFCMVMEAVDCLKTKLTLDGSGCGSSQCCANLIKDAI</sequence>
<protein>
    <recommendedName>
        <fullName evidence="6">Protein FAR1-RELATED SEQUENCE</fullName>
    </recommendedName>
</protein>
<comment type="function">
    <text evidence="6">Putative transcription activator involved in regulating light control of development.</text>
</comment>
<reference evidence="8" key="1">
    <citation type="journal article" date="2023" name="Plant J.">
        <title>Genome sequences and population genomics provide insights into the demographic history, inbreeding, and mutation load of two 'living fossil' tree species of Dipteronia.</title>
        <authorList>
            <person name="Feng Y."/>
            <person name="Comes H.P."/>
            <person name="Chen J."/>
            <person name="Zhu S."/>
            <person name="Lu R."/>
            <person name="Zhang X."/>
            <person name="Li P."/>
            <person name="Qiu J."/>
            <person name="Olsen K.M."/>
            <person name="Qiu Y."/>
        </authorList>
    </citation>
    <scope>NUCLEOTIDE SEQUENCE</scope>
    <source>
        <strain evidence="8">KIB01</strain>
    </source>
</reference>
<dbReference type="AlphaFoldDB" id="A0AAE0CJF5"/>
<dbReference type="PROSITE" id="PS50966">
    <property type="entry name" value="ZF_SWIM"/>
    <property type="match status" value="1"/>
</dbReference>